<feature type="compositionally biased region" description="Basic and acidic residues" evidence="1">
    <location>
        <begin position="399"/>
        <end position="413"/>
    </location>
</feature>
<organism evidence="2 3">
    <name type="scientific">Daedalea quercina L-15889</name>
    <dbReference type="NCBI Taxonomy" id="1314783"/>
    <lineage>
        <taxon>Eukaryota</taxon>
        <taxon>Fungi</taxon>
        <taxon>Dikarya</taxon>
        <taxon>Basidiomycota</taxon>
        <taxon>Agaricomycotina</taxon>
        <taxon>Agaricomycetes</taxon>
        <taxon>Polyporales</taxon>
        <taxon>Fomitopsis</taxon>
    </lineage>
</organism>
<keyword evidence="3" id="KW-1185">Reference proteome</keyword>
<feature type="compositionally biased region" description="Basic and acidic residues" evidence="1">
    <location>
        <begin position="429"/>
        <end position="449"/>
    </location>
</feature>
<protein>
    <submittedName>
        <fullName evidence="2">Uncharacterized protein</fullName>
    </submittedName>
</protein>
<name>A0A165RS47_9APHY</name>
<accession>A0A165RS47</accession>
<evidence type="ECO:0000313" key="3">
    <source>
        <dbReference type="Proteomes" id="UP000076727"/>
    </source>
</evidence>
<dbReference type="OrthoDB" id="2815741at2759"/>
<feature type="region of interest" description="Disordered" evidence="1">
    <location>
        <begin position="1"/>
        <end position="172"/>
    </location>
</feature>
<feature type="region of interest" description="Disordered" evidence="1">
    <location>
        <begin position="390"/>
        <end position="454"/>
    </location>
</feature>
<feature type="compositionally biased region" description="Polar residues" evidence="1">
    <location>
        <begin position="134"/>
        <end position="144"/>
    </location>
</feature>
<feature type="compositionally biased region" description="Basic and acidic residues" evidence="1">
    <location>
        <begin position="863"/>
        <end position="878"/>
    </location>
</feature>
<dbReference type="Proteomes" id="UP000076727">
    <property type="component" value="Unassembled WGS sequence"/>
</dbReference>
<feature type="compositionally biased region" description="Pro residues" evidence="1">
    <location>
        <begin position="160"/>
        <end position="169"/>
    </location>
</feature>
<feature type="compositionally biased region" description="Basic and acidic residues" evidence="1">
    <location>
        <begin position="120"/>
        <end position="132"/>
    </location>
</feature>
<feature type="region of interest" description="Disordered" evidence="1">
    <location>
        <begin position="863"/>
        <end position="904"/>
    </location>
</feature>
<reference evidence="2 3" key="1">
    <citation type="journal article" date="2016" name="Mol. Biol. Evol.">
        <title>Comparative Genomics of Early-Diverging Mushroom-Forming Fungi Provides Insights into the Origins of Lignocellulose Decay Capabilities.</title>
        <authorList>
            <person name="Nagy L.G."/>
            <person name="Riley R."/>
            <person name="Tritt A."/>
            <person name="Adam C."/>
            <person name="Daum C."/>
            <person name="Floudas D."/>
            <person name="Sun H."/>
            <person name="Yadav J.S."/>
            <person name="Pangilinan J."/>
            <person name="Larsson K.H."/>
            <person name="Matsuura K."/>
            <person name="Barry K."/>
            <person name="Labutti K."/>
            <person name="Kuo R."/>
            <person name="Ohm R.A."/>
            <person name="Bhattacharya S.S."/>
            <person name="Shirouzu T."/>
            <person name="Yoshinaga Y."/>
            <person name="Martin F.M."/>
            <person name="Grigoriev I.V."/>
            <person name="Hibbett D.S."/>
        </authorList>
    </citation>
    <scope>NUCLEOTIDE SEQUENCE [LARGE SCALE GENOMIC DNA]</scope>
    <source>
        <strain evidence="2 3">L-15889</strain>
    </source>
</reference>
<evidence type="ECO:0000313" key="2">
    <source>
        <dbReference type="EMBL" id="KZT71095.1"/>
    </source>
</evidence>
<feature type="compositionally biased region" description="Basic and acidic residues" evidence="1">
    <location>
        <begin position="888"/>
        <end position="904"/>
    </location>
</feature>
<dbReference type="AlphaFoldDB" id="A0A165RS47"/>
<dbReference type="STRING" id="1314783.A0A165RS47"/>
<proteinExistence type="predicted"/>
<sequence length="928" mass="100899">MAPSTSKGSADPIPPHLRVQQAATTPRVDSSTVRAAGNRTSEDRVARDPQTGAASLPNAGQSIIARRTISREGSAEKAAIPYVSSSEPQEIDDLYGGMFEPGVRATPPPEGAAVRTAPPSDHRDTPALKRAEQPQPQDRASSLAVSLPSEHESLATTPRPSTPPSPTPDCYPSEMEVDIIRFRAIPGLWPRCQDELSWTSGDAAAAVAMNLNGMAEFLESAREALKEHVTEEVDENVYELEGAGSFWRPISESLGRIVAAWGYACPQGMSLVRERADEEYAEILEKWSRTHERELRVEAAREKAEKRAQNERLTLHNDIKGVTQLVEKMKSDHDVVAGLADQLVEKTNERVEKELSKVDLGLAGIRSMLKALSSRIDDIATRGIDAPTYAKATAASSAKGKEKEVRIDEPTKDPRKRPRAQMPAAEQKQGGEEKKDGPRDAKRPKDHATPDTATTNILDLSTVADWRQLCAASTLGELAPGIKLSDAVAIAKGLQAPPVGSVTASLWSGVIPLPSTGGSTVVLPDGKNKAAPEMGAFGPAPPPFDKVKPKQKPPVHIKQGNAGVHPRQIVVRSLSKSFIVACFTDNMMTAACTNILTTEVGSANRPSSTLLKKSELDWWVTFVDRPNNGEFEALKKRLPEVIEERCGIAAADILVEHMWTLTKMAIRNVPLSWKDPAGRKQVRDIGSLWHELQRNARTDKATTAFLDACIPFGNAPRATIDERAGTGQILCAIRDFNSGATARRLEKANILMYGKACSVVILQARNSQAACRQCWRWGHSAARCNQPTAHCGRCGEEHSEEFHNKHALCCEGARIASGGAAPAVCPEAHDYCPNCKVSGHGPASQASCKFWKHNQEKEWLARHAKEAESVDSQKSRTARERKKLRAQFKKEADEARAAKEREVGAEVSAALAELRGLDVEDPMQQDHA</sequence>
<dbReference type="EMBL" id="KV429047">
    <property type="protein sequence ID" value="KZT71095.1"/>
    <property type="molecule type" value="Genomic_DNA"/>
</dbReference>
<gene>
    <name evidence="2" type="ORF">DAEQUDRAFT_764034</name>
</gene>
<feature type="compositionally biased region" description="Polar residues" evidence="1">
    <location>
        <begin position="21"/>
        <end position="33"/>
    </location>
</feature>
<evidence type="ECO:0000256" key="1">
    <source>
        <dbReference type="SAM" id="MobiDB-lite"/>
    </source>
</evidence>